<dbReference type="OrthoDB" id="76579at2759"/>
<dbReference type="KEGG" id="spar:SPRG_17175"/>
<dbReference type="SUPFAM" id="SSF53474">
    <property type="entry name" value="alpha/beta-Hydrolases"/>
    <property type="match status" value="1"/>
</dbReference>
<proteinExistence type="predicted"/>
<accession>A0A067BL00</accession>
<dbReference type="RefSeq" id="XP_012211893.1">
    <property type="nucleotide sequence ID" value="XM_012356503.1"/>
</dbReference>
<dbReference type="InterPro" id="IPR029058">
    <property type="entry name" value="AB_hydrolase_fold"/>
</dbReference>
<dbReference type="Proteomes" id="UP000030745">
    <property type="component" value="Unassembled WGS sequence"/>
</dbReference>
<dbReference type="EMBL" id="KK583675">
    <property type="protein sequence ID" value="KDO17400.1"/>
    <property type="molecule type" value="Genomic_DNA"/>
</dbReference>
<keyword evidence="2" id="KW-1185">Reference proteome</keyword>
<dbReference type="STRING" id="695850.A0A067BL00"/>
<dbReference type="Gene3D" id="3.40.50.1820">
    <property type="entry name" value="alpha/beta hydrolase"/>
    <property type="match status" value="1"/>
</dbReference>
<dbReference type="VEuPathDB" id="FungiDB:SPRG_17175"/>
<sequence length="70" mass="7557">MAFAALDCAGSGRSDGTYVSLGLQESRDILMCICALHTYYSVQLTSLSLWGRCMGANAVLLLCDALRIEH</sequence>
<organism evidence="1 2">
    <name type="scientific">Saprolegnia parasitica (strain CBS 223.65)</name>
    <dbReference type="NCBI Taxonomy" id="695850"/>
    <lineage>
        <taxon>Eukaryota</taxon>
        <taxon>Sar</taxon>
        <taxon>Stramenopiles</taxon>
        <taxon>Oomycota</taxon>
        <taxon>Saprolegniomycetes</taxon>
        <taxon>Saprolegniales</taxon>
        <taxon>Saprolegniaceae</taxon>
        <taxon>Saprolegnia</taxon>
    </lineage>
</organism>
<evidence type="ECO:0000313" key="2">
    <source>
        <dbReference type="Proteomes" id="UP000030745"/>
    </source>
</evidence>
<dbReference type="AlphaFoldDB" id="A0A067BL00"/>
<name>A0A067BL00_SAPPC</name>
<evidence type="ECO:0000313" key="1">
    <source>
        <dbReference type="EMBL" id="KDO17400.1"/>
    </source>
</evidence>
<dbReference type="GeneID" id="24138732"/>
<reference evidence="1 2" key="1">
    <citation type="journal article" date="2013" name="PLoS Genet.">
        <title>Distinctive expansion of potential virulence genes in the genome of the oomycete fish pathogen Saprolegnia parasitica.</title>
        <authorList>
            <person name="Jiang R.H."/>
            <person name="de Bruijn I."/>
            <person name="Haas B.J."/>
            <person name="Belmonte R."/>
            <person name="Lobach L."/>
            <person name="Christie J."/>
            <person name="van den Ackerveken G."/>
            <person name="Bottin A."/>
            <person name="Bulone V."/>
            <person name="Diaz-Moreno S.M."/>
            <person name="Dumas B."/>
            <person name="Fan L."/>
            <person name="Gaulin E."/>
            <person name="Govers F."/>
            <person name="Grenville-Briggs L.J."/>
            <person name="Horner N.R."/>
            <person name="Levin J.Z."/>
            <person name="Mammella M."/>
            <person name="Meijer H.J."/>
            <person name="Morris P."/>
            <person name="Nusbaum C."/>
            <person name="Oome S."/>
            <person name="Phillips A.J."/>
            <person name="van Rooyen D."/>
            <person name="Rzeszutek E."/>
            <person name="Saraiva M."/>
            <person name="Secombes C.J."/>
            <person name="Seidl M.F."/>
            <person name="Snel B."/>
            <person name="Stassen J.H."/>
            <person name="Sykes S."/>
            <person name="Tripathy S."/>
            <person name="van den Berg H."/>
            <person name="Vega-Arreguin J.C."/>
            <person name="Wawra S."/>
            <person name="Young S.K."/>
            <person name="Zeng Q."/>
            <person name="Dieguez-Uribeondo J."/>
            <person name="Russ C."/>
            <person name="Tyler B.M."/>
            <person name="van West P."/>
        </authorList>
    </citation>
    <scope>NUCLEOTIDE SEQUENCE [LARGE SCALE GENOMIC DNA]</scope>
    <source>
        <strain evidence="1 2">CBS 223.65</strain>
    </source>
</reference>
<protein>
    <submittedName>
        <fullName evidence="1">Uncharacterized protein</fullName>
    </submittedName>
</protein>
<gene>
    <name evidence="1" type="ORF">SPRG_17175</name>
</gene>